<dbReference type="Gene3D" id="2.60.120.920">
    <property type="match status" value="1"/>
</dbReference>
<reference evidence="4" key="1">
    <citation type="submission" date="2016-03" db="EMBL/GenBank/DDBJ databases">
        <title>Mechanisms controlling the formation of the plant cell surface in tip-growing cells are functionally conserved among land plants.</title>
        <authorList>
            <person name="Honkanen S."/>
            <person name="Jones V.A."/>
            <person name="Morieri G."/>
            <person name="Champion C."/>
            <person name="Hetherington A.J."/>
            <person name="Kelly S."/>
            <person name="Saint-Marcoux D."/>
            <person name="Proust H."/>
            <person name="Prescott H."/>
            <person name="Dolan L."/>
        </authorList>
    </citation>
    <scope>NUCLEOTIDE SEQUENCE [LARGE SCALE GENOMIC DNA]</scope>
    <source>
        <tissue evidence="4">Whole gametophyte</tissue>
    </source>
</reference>
<dbReference type="InterPro" id="IPR043136">
    <property type="entry name" value="B30.2/SPRY_sf"/>
</dbReference>
<dbReference type="EMBL" id="LVLJ01001637">
    <property type="protein sequence ID" value="OAE28883.1"/>
    <property type="molecule type" value="Genomic_DNA"/>
</dbReference>
<dbReference type="InterPro" id="IPR042846">
    <property type="entry name" value="BTBD19"/>
</dbReference>
<dbReference type="PROSITE" id="PS50097">
    <property type="entry name" value="BTB"/>
    <property type="match status" value="1"/>
</dbReference>
<dbReference type="InterPro" id="IPR011333">
    <property type="entry name" value="SKP1/BTB/POZ_sf"/>
</dbReference>
<evidence type="ECO:0000256" key="1">
    <source>
        <dbReference type="ARBA" id="ARBA00004906"/>
    </source>
</evidence>
<dbReference type="SUPFAM" id="SSF54695">
    <property type="entry name" value="POZ domain"/>
    <property type="match status" value="1"/>
</dbReference>
<feature type="domain" description="BTB" evidence="3">
    <location>
        <begin position="39"/>
        <end position="107"/>
    </location>
</feature>
<accession>A0A176W8A6</accession>
<dbReference type="PANTHER" id="PTHR46965">
    <property type="entry name" value="BTB/POZ DOMAIN-CONTAINING PROTEIN 19"/>
    <property type="match status" value="1"/>
</dbReference>
<dbReference type="AlphaFoldDB" id="A0A176W8A6"/>
<gene>
    <name evidence="4" type="ORF">AXG93_2255s1150</name>
</gene>
<dbReference type="Gene3D" id="3.30.710.10">
    <property type="entry name" value="Potassium Channel Kv1.1, Chain A"/>
    <property type="match status" value="1"/>
</dbReference>
<proteinExistence type="predicted"/>
<evidence type="ECO:0000313" key="5">
    <source>
        <dbReference type="Proteomes" id="UP000077202"/>
    </source>
</evidence>
<dbReference type="SMART" id="SM00225">
    <property type="entry name" value="BTB"/>
    <property type="match status" value="1"/>
</dbReference>
<evidence type="ECO:0000259" key="3">
    <source>
        <dbReference type="PROSITE" id="PS50097"/>
    </source>
</evidence>
<comment type="caution">
    <text evidence="4">The sequence shown here is derived from an EMBL/GenBank/DDBJ whole genome shotgun (WGS) entry which is preliminary data.</text>
</comment>
<dbReference type="Pfam" id="PF00651">
    <property type="entry name" value="BTB"/>
    <property type="match status" value="1"/>
</dbReference>
<organism evidence="4 5">
    <name type="scientific">Marchantia polymorpha subsp. ruderalis</name>
    <dbReference type="NCBI Taxonomy" id="1480154"/>
    <lineage>
        <taxon>Eukaryota</taxon>
        <taxon>Viridiplantae</taxon>
        <taxon>Streptophyta</taxon>
        <taxon>Embryophyta</taxon>
        <taxon>Marchantiophyta</taxon>
        <taxon>Marchantiopsida</taxon>
        <taxon>Marchantiidae</taxon>
        <taxon>Marchantiales</taxon>
        <taxon>Marchantiaceae</taxon>
        <taxon>Marchantia</taxon>
    </lineage>
</organism>
<evidence type="ECO:0000313" key="4">
    <source>
        <dbReference type="EMBL" id="OAE28883.1"/>
    </source>
</evidence>
<dbReference type="SUPFAM" id="SSF49899">
    <property type="entry name" value="Concanavalin A-like lectins/glucanases"/>
    <property type="match status" value="1"/>
</dbReference>
<evidence type="ECO:0000256" key="2">
    <source>
        <dbReference type="SAM" id="MobiDB-lite"/>
    </source>
</evidence>
<dbReference type="InterPro" id="IPR000210">
    <property type="entry name" value="BTB/POZ_dom"/>
</dbReference>
<dbReference type="PANTHER" id="PTHR46965:SF1">
    <property type="entry name" value="BTB_POZ DOMAIN-CONTAINING PROTEIN 19"/>
    <property type="match status" value="1"/>
</dbReference>
<name>A0A176W8A6_MARPO</name>
<dbReference type="CDD" id="cd18186">
    <property type="entry name" value="BTB_POZ_ZBTB_KLHL-like"/>
    <property type="match status" value="1"/>
</dbReference>
<feature type="compositionally biased region" description="Basic residues" evidence="2">
    <location>
        <begin position="526"/>
        <end position="539"/>
    </location>
</feature>
<keyword evidence="5" id="KW-1185">Reference proteome</keyword>
<dbReference type="InterPro" id="IPR013320">
    <property type="entry name" value="ConA-like_dom_sf"/>
</dbReference>
<comment type="pathway">
    <text evidence="1">Protein modification; protein ubiquitination.</text>
</comment>
<feature type="region of interest" description="Disordered" evidence="2">
    <location>
        <begin position="526"/>
        <end position="550"/>
    </location>
</feature>
<sequence>MEAPSVKARIMEKAGQAQAQATADLVADQRKMLNNLEFSDVVFLCGDGLKVHACRIVLCARSPVLKSMLMNGMVESRLSEISLPEIDSPVLLSIFEFLYTGTMVEHAPVSWRKAFEVISAARFFLLQKLEEIVWEFLVDGTFDTPIDMTVAASNLSVAMDFPSISDSMEAIPLELVRILSSKCLEPVHLRNLSGKAFQFFLSKTKKEVEETGSPILSLGEYLRFRQIILWCTCHVSEEEEAEEIVRPYLPDAKKALHLLKDQNMEFASPIQDACPEEGSSQYEQFSLLKSEIASSVASLISMVDLRRIHPELLIKVIEPLELIPCVNFMDALRFHALQRPRVAKGTWEEGAHASFYRIGRDRSVIEKCDFGTGFARASNAICQPYGIYEWDIVIEELCYQFCEVGIYKVSSLSSGKPNFNGASLTQQSTGWALRMDDRGTLINQCNVLGFPWMSYGKKFGYADARVRVSLDMFERSCSYSIDRQKFGVAWNSLPEGIYYPAVSLGSGTLGRVRIELMFLTRPEKKKKKKKKVNVKKKHVGQNLDDPSFEESRVSLSLGALRDAEQQPEQLEERSS</sequence>
<protein>
    <recommendedName>
        <fullName evidence="3">BTB domain-containing protein</fullName>
    </recommendedName>
</protein>
<dbReference type="Proteomes" id="UP000077202">
    <property type="component" value="Unassembled WGS sequence"/>
</dbReference>